<sequence>MEEDNKTIKQWEKGLRIRHVAHSIAFSHYAMLNRVIGLISTLLSALVATAIFTSISQTGNKYWIVIAGLISIITTLTSAATSFLKYGELAAMHNQALASFGKLRRDLELKILEGLSDKDIDKLQEINKKWSELEKSTPAIPNKIYDIAHKKVNKATSKEK</sequence>
<dbReference type="InterPro" id="IPR040811">
    <property type="entry name" value="SLATT_4"/>
</dbReference>
<organism evidence="3 4">
    <name type="scientific">Acetobacteroides hydrogenigenes</name>
    <dbReference type="NCBI Taxonomy" id="979970"/>
    <lineage>
        <taxon>Bacteria</taxon>
        <taxon>Pseudomonadati</taxon>
        <taxon>Bacteroidota</taxon>
        <taxon>Bacteroidia</taxon>
        <taxon>Bacteroidales</taxon>
        <taxon>Rikenellaceae</taxon>
        <taxon>Acetobacteroides</taxon>
    </lineage>
</organism>
<keyword evidence="1" id="KW-0812">Transmembrane</keyword>
<name>A0A4V6NM30_9BACT</name>
<accession>A0A4V6NM30</accession>
<protein>
    <recommendedName>
        <fullName evidence="2">SMODS and SLOG-associating 2TM effector domain-containing protein</fullName>
    </recommendedName>
</protein>
<dbReference type="RefSeq" id="WP_131838270.1">
    <property type="nucleotide sequence ID" value="NZ_SLWB01000002.1"/>
</dbReference>
<dbReference type="EMBL" id="SLWB01000002">
    <property type="protein sequence ID" value="TCN72210.1"/>
    <property type="molecule type" value="Genomic_DNA"/>
</dbReference>
<comment type="caution">
    <text evidence="3">The sequence shown here is derived from an EMBL/GenBank/DDBJ whole genome shotgun (WGS) entry which is preliminary data.</text>
</comment>
<keyword evidence="1" id="KW-0472">Membrane</keyword>
<dbReference type="AlphaFoldDB" id="A0A4V6NM30"/>
<feature type="transmembrane region" description="Helical" evidence="1">
    <location>
        <begin position="35"/>
        <end position="56"/>
    </location>
</feature>
<evidence type="ECO:0000259" key="2">
    <source>
        <dbReference type="Pfam" id="PF18186"/>
    </source>
</evidence>
<keyword evidence="4" id="KW-1185">Reference proteome</keyword>
<reference evidence="3 4" key="1">
    <citation type="submission" date="2019-03" db="EMBL/GenBank/DDBJ databases">
        <title>Genomic Encyclopedia of Archaeal and Bacterial Type Strains, Phase II (KMG-II): from individual species to whole genera.</title>
        <authorList>
            <person name="Goeker M."/>
        </authorList>
    </citation>
    <scope>NUCLEOTIDE SEQUENCE [LARGE SCALE GENOMIC DNA]</scope>
    <source>
        <strain evidence="3 4">RL-C</strain>
    </source>
</reference>
<dbReference type="NCBIfam" id="NF033632">
    <property type="entry name" value="SLATT_4"/>
    <property type="match status" value="1"/>
</dbReference>
<proteinExistence type="predicted"/>
<evidence type="ECO:0000313" key="3">
    <source>
        <dbReference type="EMBL" id="TCN72210.1"/>
    </source>
</evidence>
<gene>
    <name evidence="3" type="ORF">CLV25_102173</name>
</gene>
<evidence type="ECO:0000256" key="1">
    <source>
        <dbReference type="SAM" id="Phobius"/>
    </source>
</evidence>
<feature type="transmembrane region" description="Helical" evidence="1">
    <location>
        <begin position="62"/>
        <end position="84"/>
    </location>
</feature>
<dbReference type="Pfam" id="PF18186">
    <property type="entry name" value="SLATT_4"/>
    <property type="match status" value="1"/>
</dbReference>
<dbReference type="Proteomes" id="UP000294830">
    <property type="component" value="Unassembled WGS sequence"/>
</dbReference>
<dbReference type="OrthoDB" id="5897352at2"/>
<evidence type="ECO:0000313" key="4">
    <source>
        <dbReference type="Proteomes" id="UP000294830"/>
    </source>
</evidence>
<feature type="domain" description="SMODS and SLOG-associating 2TM effector" evidence="2">
    <location>
        <begin position="21"/>
        <end position="140"/>
    </location>
</feature>
<keyword evidence="1" id="KW-1133">Transmembrane helix</keyword>